<protein>
    <submittedName>
        <fullName evidence="2">Membrane protein</fullName>
    </submittedName>
</protein>
<dbReference type="Proteomes" id="UP000028926">
    <property type="component" value="Chromosome"/>
</dbReference>
<keyword evidence="1" id="KW-0472">Membrane</keyword>
<dbReference type="HOGENOM" id="CLU_136788_0_1_5"/>
<dbReference type="EMBL" id="CP008941">
    <property type="protein sequence ID" value="AIK96838.1"/>
    <property type="molecule type" value="Genomic_DNA"/>
</dbReference>
<dbReference type="KEGG" id="paca:ID47_08995"/>
<keyword evidence="1" id="KW-1133">Transmembrane helix</keyword>
<feature type="transmembrane region" description="Helical" evidence="1">
    <location>
        <begin position="75"/>
        <end position="96"/>
    </location>
</feature>
<accession>A0A077AYY1</accession>
<dbReference type="Pfam" id="PF02325">
    <property type="entry name" value="CCB3_YggT"/>
    <property type="match status" value="1"/>
</dbReference>
<evidence type="ECO:0000256" key="1">
    <source>
        <dbReference type="SAM" id="Phobius"/>
    </source>
</evidence>
<feature type="transmembrane region" description="Helical" evidence="1">
    <location>
        <begin position="6"/>
        <end position="32"/>
    </location>
</feature>
<keyword evidence="1" id="KW-0812">Transmembrane</keyword>
<reference evidence="2 3" key="1">
    <citation type="submission" date="2014-07" db="EMBL/GenBank/DDBJ databases">
        <title>Comparative genomic insights into amoeba endosymbionts belonging to the families of Holosporaceae and Candidatus Midichloriaceae within Rickettsiales.</title>
        <authorList>
            <person name="Wang Z."/>
            <person name="Wu M."/>
        </authorList>
    </citation>
    <scope>NUCLEOTIDE SEQUENCE [LARGE SCALE GENOMIC DNA]</scope>
    <source>
        <strain evidence="2">PRA3</strain>
    </source>
</reference>
<dbReference type="OrthoDB" id="9814445at2"/>
<dbReference type="RefSeq" id="WP_038465577.1">
    <property type="nucleotide sequence ID" value="NZ_CP008941.1"/>
</dbReference>
<evidence type="ECO:0000313" key="2">
    <source>
        <dbReference type="EMBL" id="AIK96838.1"/>
    </source>
</evidence>
<dbReference type="GO" id="GO:0016020">
    <property type="term" value="C:membrane"/>
    <property type="evidence" value="ECO:0007669"/>
    <property type="project" value="InterPro"/>
</dbReference>
<sequence length="99" mass="11534">MDIIILPLIYVINVVLNLYWWAVVIYLVMSWLEAFNIINRYNQAVYNLNAFLFRIVEPALIPIRRFLPNLSGIDLSPVILLVGISFVQMIINLLLLKFV</sequence>
<name>A0A077AYY1_9PROT</name>
<dbReference type="InterPro" id="IPR003425">
    <property type="entry name" value="CCB3/YggT"/>
</dbReference>
<gene>
    <name evidence="2" type="ORF">ID47_08995</name>
</gene>
<evidence type="ECO:0000313" key="3">
    <source>
        <dbReference type="Proteomes" id="UP000028926"/>
    </source>
</evidence>
<proteinExistence type="predicted"/>
<dbReference type="STRING" id="91604.ID47_08995"/>
<keyword evidence="3" id="KW-1185">Reference proteome</keyword>
<dbReference type="eggNOG" id="COG0762">
    <property type="taxonomic scope" value="Bacteria"/>
</dbReference>
<dbReference type="AlphaFoldDB" id="A0A077AYY1"/>
<feature type="transmembrane region" description="Helical" evidence="1">
    <location>
        <begin position="44"/>
        <end position="63"/>
    </location>
</feature>
<organism evidence="2 3">
    <name type="scientific">Candidatus Odyssella acanthamoebae</name>
    <dbReference type="NCBI Taxonomy" id="91604"/>
    <lineage>
        <taxon>Bacteria</taxon>
        <taxon>Pseudomonadati</taxon>
        <taxon>Pseudomonadota</taxon>
        <taxon>Alphaproteobacteria</taxon>
        <taxon>Holosporales</taxon>
        <taxon>Candidatus Paracaedibacteraceae</taxon>
        <taxon>Candidatus Odyssella</taxon>
    </lineage>
</organism>